<keyword evidence="11 18" id="KW-0413">Isomerase</keyword>
<dbReference type="Pfam" id="PF03853">
    <property type="entry name" value="YjeF_N"/>
    <property type="match status" value="1"/>
</dbReference>
<comment type="similarity">
    <text evidence="18">Belongs to the NnrE/AIBP family.</text>
</comment>
<dbReference type="GO" id="GO:0110051">
    <property type="term" value="P:metabolite repair"/>
    <property type="evidence" value="ECO:0007669"/>
    <property type="project" value="TreeGrafter"/>
</dbReference>
<comment type="cofactor">
    <cofactor evidence="17">
        <name>Mg(2+)</name>
        <dbReference type="ChEBI" id="CHEBI:18420"/>
    </cofactor>
</comment>
<dbReference type="Pfam" id="PF01256">
    <property type="entry name" value="Carb_kinase"/>
    <property type="match status" value="1"/>
</dbReference>
<dbReference type="InterPro" id="IPR036652">
    <property type="entry name" value="YjeF_N_dom_sf"/>
</dbReference>
<dbReference type="NCBIfam" id="TIGR00197">
    <property type="entry name" value="yjeF_nterm"/>
    <property type="match status" value="1"/>
</dbReference>
<dbReference type="EC" id="5.1.99.6" evidence="19"/>
<evidence type="ECO:0000256" key="19">
    <source>
        <dbReference type="PIRNR" id="PIRNR017184"/>
    </source>
</evidence>
<evidence type="ECO:0000256" key="8">
    <source>
        <dbReference type="ARBA" id="ARBA00022857"/>
    </source>
</evidence>
<evidence type="ECO:0000256" key="5">
    <source>
        <dbReference type="ARBA" id="ARBA00022723"/>
    </source>
</evidence>
<dbReference type="HAMAP" id="MF_01965">
    <property type="entry name" value="NADHX_dehydratase"/>
    <property type="match status" value="1"/>
</dbReference>
<evidence type="ECO:0000259" key="21">
    <source>
        <dbReference type="PROSITE" id="PS51385"/>
    </source>
</evidence>
<reference evidence="22 23" key="1">
    <citation type="journal article" date="2017" name="ISME J.">
        <title>Genome of 'Ca. Desulfovibrio trichonymphae', an H2-oxidizing bacterium in a tripartite symbiotic system within a protist cell in the termite gut.</title>
        <authorList>
            <person name="Kuwahara H."/>
            <person name="Yuki M."/>
            <person name="Izawa K."/>
            <person name="Ohkuma M."/>
            <person name="Hongoh Y."/>
        </authorList>
    </citation>
    <scope>NUCLEOTIDE SEQUENCE [LARGE SCALE GENOMIC DNA]</scope>
    <source>
        <strain evidence="22 23">Rs-N31</strain>
    </source>
</reference>
<keyword evidence="9 18" id="KW-0630">Potassium</keyword>
<feature type="binding site" evidence="18">
    <location>
        <position position="134"/>
    </location>
    <ligand>
        <name>K(+)</name>
        <dbReference type="ChEBI" id="CHEBI:29103"/>
    </ligand>
</feature>
<evidence type="ECO:0000256" key="2">
    <source>
        <dbReference type="ARBA" id="ARBA00000909"/>
    </source>
</evidence>
<dbReference type="OrthoDB" id="9806925at2"/>
<dbReference type="PROSITE" id="PS01050">
    <property type="entry name" value="YJEF_C_2"/>
    <property type="match status" value="1"/>
</dbReference>
<gene>
    <name evidence="22" type="primary">nnr</name>
    <name evidence="17" type="synonym">nnrD</name>
    <name evidence="18" type="synonym">nnrE</name>
    <name evidence="22" type="ORF">RSDT_0748</name>
</gene>
<protein>
    <recommendedName>
        <fullName evidence="19">Bifunctional NAD(P)H-hydrate repair enzyme</fullName>
    </recommendedName>
    <alternativeName>
        <fullName evidence="19">Nicotinamide nucleotide repair protein</fullName>
    </alternativeName>
    <domain>
        <recommendedName>
            <fullName evidence="19">ADP-dependent (S)-NAD(P)H-hydrate dehydratase</fullName>
            <ecNumber evidence="19">4.2.1.136</ecNumber>
        </recommendedName>
        <alternativeName>
            <fullName evidence="19">ADP-dependent NAD(P)HX dehydratase</fullName>
        </alternativeName>
    </domain>
    <domain>
        <recommendedName>
            <fullName evidence="19">NAD(P)H-hydrate epimerase</fullName>
            <ecNumber evidence="19">5.1.99.6</ecNumber>
        </recommendedName>
    </domain>
</protein>
<evidence type="ECO:0000256" key="1">
    <source>
        <dbReference type="ARBA" id="ARBA00000013"/>
    </source>
</evidence>
<dbReference type="GO" id="GO:0046872">
    <property type="term" value="F:metal ion binding"/>
    <property type="evidence" value="ECO:0007669"/>
    <property type="project" value="UniProtKB-UniRule"/>
</dbReference>
<dbReference type="InterPro" id="IPR000631">
    <property type="entry name" value="CARKD"/>
</dbReference>
<keyword evidence="10 17" id="KW-0520">NAD</keyword>
<keyword evidence="5 18" id="KW-0479">Metal-binding</keyword>
<comment type="function">
    <text evidence="17">Catalyzes the dehydration of the S-form of NAD(P)HX at the expense of ADP, which is converted to AMP. Together with NAD(P)HX epimerase, which catalyzes the epimerization of the S- and R-forms, the enzyme allows the repair of both epimers of NAD(P)HX, a damaged form of NAD(P)H that is a result of enzymatic or heat-dependent hydration.</text>
</comment>
<dbReference type="PROSITE" id="PS51383">
    <property type="entry name" value="YJEF_C_3"/>
    <property type="match status" value="1"/>
</dbReference>
<evidence type="ECO:0000256" key="12">
    <source>
        <dbReference type="ARBA" id="ARBA00023239"/>
    </source>
</evidence>
<feature type="binding site" evidence="18">
    <location>
        <begin position="69"/>
        <end position="73"/>
    </location>
    <ligand>
        <name>(6S)-NADPHX</name>
        <dbReference type="ChEBI" id="CHEBI:64076"/>
    </ligand>
</feature>
<dbReference type="RefSeq" id="WP_096399773.1">
    <property type="nucleotide sequence ID" value="NZ_AP017368.1"/>
</dbReference>
<dbReference type="CDD" id="cd01171">
    <property type="entry name" value="YXKO-related"/>
    <property type="match status" value="1"/>
</dbReference>
<keyword evidence="13" id="KW-0511">Multifunctional enzyme</keyword>
<proteinExistence type="inferred from homology"/>
<evidence type="ECO:0000256" key="18">
    <source>
        <dbReference type="HAMAP-Rule" id="MF_01966"/>
    </source>
</evidence>
<comment type="subunit">
    <text evidence="17">Homotetramer.</text>
</comment>
<dbReference type="EC" id="4.2.1.136" evidence="19"/>
<comment type="function">
    <text evidence="18">Catalyzes the epimerization of the S- and R-forms of NAD(P)HX, a damaged form of NAD(P)H that is a result of enzymatic or heat-dependent hydration. This is a prerequisite for the S-specific NAD(P)H-hydrate dehydratase to allow the repair of both epimers of NAD(P)HX.</text>
</comment>
<feature type="binding site" evidence="17">
    <location>
        <position position="341"/>
    </location>
    <ligand>
        <name>(6S)-NADPHX</name>
        <dbReference type="ChEBI" id="CHEBI:64076"/>
    </ligand>
</feature>
<comment type="catalytic activity">
    <reaction evidence="16 17 19">
        <text>(6S)-NADPHX + ADP = AMP + phosphate + NADPH + H(+)</text>
        <dbReference type="Rhea" id="RHEA:32235"/>
        <dbReference type="ChEBI" id="CHEBI:15378"/>
        <dbReference type="ChEBI" id="CHEBI:43474"/>
        <dbReference type="ChEBI" id="CHEBI:57783"/>
        <dbReference type="ChEBI" id="CHEBI:64076"/>
        <dbReference type="ChEBI" id="CHEBI:456215"/>
        <dbReference type="ChEBI" id="CHEBI:456216"/>
        <dbReference type="EC" id="4.2.1.136"/>
    </reaction>
</comment>
<evidence type="ECO:0000259" key="20">
    <source>
        <dbReference type="PROSITE" id="PS51383"/>
    </source>
</evidence>
<dbReference type="InterPro" id="IPR030677">
    <property type="entry name" value="Nnr"/>
</dbReference>
<feature type="binding site" evidence="17">
    <location>
        <position position="460"/>
    </location>
    <ligand>
        <name>(6S)-NADPHX</name>
        <dbReference type="ChEBI" id="CHEBI:64076"/>
    </ligand>
</feature>
<evidence type="ECO:0000256" key="14">
    <source>
        <dbReference type="ARBA" id="ARBA00025153"/>
    </source>
</evidence>
<dbReference type="InterPro" id="IPR004443">
    <property type="entry name" value="YjeF_N_dom"/>
</dbReference>
<dbReference type="Gene3D" id="3.40.1190.20">
    <property type="match status" value="1"/>
</dbReference>
<organism evidence="22 23">
    <name type="scientific">Candidatus Desulfovibrio trichonymphae</name>
    <dbReference type="NCBI Taxonomy" id="1725232"/>
    <lineage>
        <taxon>Bacteria</taxon>
        <taxon>Pseudomonadati</taxon>
        <taxon>Thermodesulfobacteriota</taxon>
        <taxon>Desulfovibrionia</taxon>
        <taxon>Desulfovibrionales</taxon>
        <taxon>Desulfovibrionaceae</taxon>
        <taxon>Desulfovibrio</taxon>
    </lineage>
</organism>
<dbReference type="SUPFAM" id="SSF64153">
    <property type="entry name" value="YjeF N-terminal domain-like"/>
    <property type="match status" value="1"/>
</dbReference>
<comment type="function">
    <text evidence="14 19">Bifunctional enzyme that catalyzes the epimerization of the S- and R-forms of NAD(P)HX and the dehydration of the S-form of NAD(P)HX at the expense of ADP, which is converted to AMP. This allows the repair of both epimers of NAD(P)HX, a damaged form of NAD(P)H that is a result of enzymatic or heat-dependent hydration.</text>
</comment>
<evidence type="ECO:0000256" key="10">
    <source>
        <dbReference type="ARBA" id="ARBA00023027"/>
    </source>
</evidence>
<keyword evidence="7 17" id="KW-0067">ATP-binding</keyword>
<evidence type="ECO:0000256" key="17">
    <source>
        <dbReference type="HAMAP-Rule" id="MF_01965"/>
    </source>
</evidence>
<comment type="catalytic activity">
    <reaction evidence="15 17 19">
        <text>(6S)-NADHX + ADP = AMP + phosphate + NADH + H(+)</text>
        <dbReference type="Rhea" id="RHEA:32223"/>
        <dbReference type="ChEBI" id="CHEBI:15378"/>
        <dbReference type="ChEBI" id="CHEBI:43474"/>
        <dbReference type="ChEBI" id="CHEBI:57945"/>
        <dbReference type="ChEBI" id="CHEBI:64074"/>
        <dbReference type="ChEBI" id="CHEBI:456215"/>
        <dbReference type="ChEBI" id="CHEBI:456216"/>
        <dbReference type="EC" id="4.2.1.136"/>
    </reaction>
</comment>
<dbReference type="GO" id="GO:0005524">
    <property type="term" value="F:ATP binding"/>
    <property type="evidence" value="ECO:0007669"/>
    <property type="project" value="UniProtKB-UniRule"/>
</dbReference>
<feature type="binding site" evidence="18">
    <location>
        <begin position="138"/>
        <end position="144"/>
    </location>
    <ligand>
        <name>(6S)-NADPHX</name>
        <dbReference type="ChEBI" id="CHEBI:64076"/>
    </ligand>
</feature>
<dbReference type="AlphaFoldDB" id="A0A1J1DWL4"/>
<keyword evidence="8 17" id="KW-0521">NADP</keyword>
<dbReference type="PROSITE" id="PS51385">
    <property type="entry name" value="YJEF_N"/>
    <property type="match status" value="1"/>
</dbReference>
<evidence type="ECO:0000256" key="7">
    <source>
        <dbReference type="ARBA" id="ARBA00022840"/>
    </source>
</evidence>
<sequence>MLSNTAVINALSPLPLPHEMREWDAQTISLGFPEVMLMENAGRAAFDVLRRALPNIADERVWLFMGGGGNGGDAACLARCLLDAGCRVLVSHIKALGMYRGGAAKHIRMAKAAGVVFAPLSRRIQDNAPAILVDGLLGTGFAGELRSPLRELVDLINTLAPSRFVLSLDIPSGLHGVTGRPSPVAVRADATVSFAAAKPGLVLPWAKHWTGRLHIRPVGIPAFVRSKAPCSARLLDGRCLACLPNILHDAYKNRFGHVLVIGGIPTYSGAAHLAALAALRAGAGLVTAAAPAISASAIRNSLREVMTLPLGEAGGKTWPTTLPVSLLELLARSDALVVGPGMGRTGDAAVFLTALLSLPKRPPAVFDADALRLLAERPDTLRTINERDILTPHPGEAAALLHADTADVQSDRQAALSSLCDLCPCAVVLKGAGTLVGQKGMPVLISPYDVPQLATAGAGDVLAGCLGALLACAGTHAPASLAAAALGVVLHALAGRVCANAFPARGNIAGEVADAIPIARAKAAQSAPDEEILPWPE</sequence>
<comment type="catalytic activity">
    <reaction evidence="2 18 19">
        <text>(6R)-NADPHX = (6S)-NADPHX</text>
        <dbReference type="Rhea" id="RHEA:32227"/>
        <dbReference type="ChEBI" id="CHEBI:64076"/>
        <dbReference type="ChEBI" id="CHEBI:64077"/>
        <dbReference type="EC" id="5.1.99.6"/>
    </reaction>
</comment>
<comment type="cofactor">
    <cofactor evidence="18 19">
        <name>K(+)</name>
        <dbReference type="ChEBI" id="CHEBI:29103"/>
    </cofactor>
    <text evidence="18 19">Binds 1 potassium ion per subunit.</text>
</comment>
<evidence type="ECO:0000256" key="3">
    <source>
        <dbReference type="ARBA" id="ARBA00006001"/>
    </source>
</evidence>
<dbReference type="GO" id="GO:0052856">
    <property type="term" value="F:NAD(P)HX epimerase activity"/>
    <property type="evidence" value="ECO:0007669"/>
    <property type="project" value="UniProtKB-UniRule"/>
</dbReference>
<keyword evidence="23" id="KW-1185">Reference proteome</keyword>
<dbReference type="GO" id="GO:0046496">
    <property type="term" value="P:nicotinamide nucleotide metabolic process"/>
    <property type="evidence" value="ECO:0007669"/>
    <property type="project" value="UniProtKB-UniRule"/>
</dbReference>
<evidence type="ECO:0000313" key="23">
    <source>
        <dbReference type="Proteomes" id="UP000242645"/>
    </source>
</evidence>
<comment type="catalytic activity">
    <reaction evidence="1 18 19">
        <text>(6R)-NADHX = (6S)-NADHX</text>
        <dbReference type="Rhea" id="RHEA:32215"/>
        <dbReference type="ChEBI" id="CHEBI:64074"/>
        <dbReference type="ChEBI" id="CHEBI:64075"/>
        <dbReference type="EC" id="5.1.99.6"/>
    </reaction>
</comment>
<evidence type="ECO:0000256" key="4">
    <source>
        <dbReference type="ARBA" id="ARBA00009524"/>
    </source>
</evidence>
<evidence type="ECO:0000256" key="16">
    <source>
        <dbReference type="ARBA" id="ARBA00049209"/>
    </source>
</evidence>
<name>A0A1J1DWL4_9BACT</name>
<dbReference type="PANTHER" id="PTHR12592">
    <property type="entry name" value="ATP-DEPENDENT (S)-NAD(P)H-HYDRATE DEHYDRATASE FAMILY MEMBER"/>
    <property type="match status" value="1"/>
</dbReference>
<comment type="similarity">
    <text evidence="3 19">In the N-terminal section; belongs to the NnrE/AIBP family.</text>
</comment>
<evidence type="ECO:0000256" key="13">
    <source>
        <dbReference type="ARBA" id="ARBA00023268"/>
    </source>
</evidence>
<feature type="binding site" evidence="17">
    <location>
        <position position="459"/>
    </location>
    <ligand>
        <name>AMP</name>
        <dbReference type="ChEBI" id="CHEBI:456215"/>
    </ligand>
</feature>
<feature type="domain" description="YjeF C-terminal" evidence="20">
    <location>
        <begin position="235"/>
        <end position="523"/>
    </location>
</feature>
<keyword evidence="12 17" id="KW-0456">Lyase</keyword>
<dbReference type="InterPro" id="IPR017953">
    <property type="entry name" value="Carbohydrate_kinase_pred_CS"/>
</dbReference>
<accession>A0A1J1DWL4</accession>
<feature type="binding site" evidence="17">
    <location>
        <position position="270"/>
    </location>
    <ligand>
        <name>(6S)-NADPHX</name>
        <dbReference type="ChEBI" id="CHEBI:64076"/>
    </ligand>
</feature>
<evidence type="ECO:0000256" key="9">
    <source>
        <dbReference type="ARBA" id="ARBA00022958"/>
    </source>
</evidence>
<dbReference type="EMBL" id="AP017368">
    <property type="protein sequence ID" value="BAV92260.1"/>
    <property type="molecule type" value="Genomic_DNA"/>
</dbReference>
<dbReference type="SUPFAM" id="SSF53613">
    <property type="entry name" value="Ribokinase-like"/>
    <property type="match status" value="1"/>
</dbReference>
<dbReference type="PIRSF" id="PIRSF017184">
    <property type="entry name" value="Nnr"/>
    <property type="match status" value="1"/>
</dbReference>
<dbReference type="GO" id="GO:0052855">
    <property type="term" value="F:ADP-dependent NAD(P)H-hydrate dehydratase activity"/>
    <property type="evidence" value="ECO:0007669"/>
    <property type="project" value="UniProtKB-UniRule"/>
</dbReference>
<dbReference type="HAMAP" id="MF_01966">
    <property type="entry name" value="NADHX_epimerase"/>
    <property type="match status" value="1"/>
</dbReference>
<feature type="binding site" evidence="17">
    <location>
        <begin position="430"/>
        <end position="434"/>
    </location>
    <ligand>
        <name>AMP</name>
        <dbReference type="ChEBI" id="CHEBI:456215"/>
    </ligand>
</feature>
<evidence type="ECO:0000256" key="15">
    <source>
        <dbReference type="ARBA" id="ARBA00048238"/>
    </source>
</evidence>
<evidence type="ECO:0000313" key="22">
    <source>
        <dbReference type="EMBL" id="BAV92260.1"/>
    </source>
</evidence>
<feature type="binding site" evidence="18">
    <location>
        <position position="172"/>
    </location>
    <ligand>
        <name>K(+)</name>
        <dbReference type="ChEBI" id="CHEBI:29103"/>
    </ligand>
</feature>
<evidence type="ECO:0000256" key="11">
    <source>
        <dbReference type="ARBA" id="ARBA00023235"/>
    </source>
</evidence>
<feature type="binding site" evidence="18">
    <location>
        <position position="169"/>
    </location>
    <ligand>
        <name>(6S)-NADPHX</name>
        <dbReference type="ChEBI" id="CHEBI:64076"/>
    </ligand>
</feature>
<dbReference type="Gene3D" id="3.40.50.10260">
    <property type="entry name" value="YjeF N-terminal domain"/>
    <property type="match status" value="1"/>
</dbReference>
<feature type="domain" description="YjeF N-terminal" evidence="21">
    <location>
        <begin position="20"/>
        <end position="226"/>
    </location>
</feature>
<dbReference type="PANTHER" id="PTHR12592:SF0">
    <property type="entry name" value="ATP-DEPENDENT (S)-NAD(P)H-HYDRATE DEHYDRATASE"/>
    <property type="match status" value="1"/>
</dbReference>
<dbReference type="InterPro" id="IPR029056">
    <property type="entry name" value="Ribokinase-like"/>
</dbReference>
<dbReference type="NCBIfam" id="TIGR00196">
    <property type="entry name" value="yjeF_cterm"/>
    <property type="match status" value="1"/>
</dbReference>
<feature type="binding site" evidence="17">
    <location>
        <position position="393"/>
    </location>
    <ligand>
        <name>(6S)-NADPHX</name>
        <dbReference type="ChEBI" id="CHEBI:64076"/>
    </ligand>
</feature>
<feature type="binding site" evidence="18">
    <location>
        <position position="70"/>
    </location>
    <ligand>
        <name>K(+)</name>
        <dbReference type="ChEBI" id="CHEBI:29103"/>
    </ligand>
</feature>
<keyword evidence="6 17" id="KW-0547">Nucleotide-binding</keyword>
<dbReference type="KEGG" id="dtr:RSDT_0748"/>
<comment type="similarity">
    <text evidence="4 19">In the C-terminal section; belongs to the NnrD/CARKD family.</text>
</comment>
<evidence type="ECO:0000256" key="6">
    <source>
        <dbReference type="ARBA" id="ARBA00022741"/>
    </source>
</evidence>
<comment type="similarity">
    <text evidence="17">Belongs to the NnrD/CARKD family.</text>
</comment>
<dbReference type="Proteomes" id="UP000242645">
    <property type="component" value="Chromosome"/>
</dbReference>
<comment type="caution">
    <text evidence="18">Lacks conserved residue(s) required for the propagation of feature annotation.</text>
</comment>